<evidence type="ECO:0000313" key="3">
    <source>
        <dbReference type="Proteomes" id="UP001056708"/>
    </source>
</evidence>
<dbReference type="EMBL" id="CP098611">
    <property type="protein sequence ID" value="USR91762.1"/>
    <property type="molecule type" value="Genomic_DNA"/>
</dbReference>
<dbReference type="InterPro" id="IPR036291">
    <property type="entry name" value="NAD(P)-bd_dom_sf"/>
</dbReference>
<dbReference type="Gene3D" id="3.40.50.720">
    <property type="entry name" value="NAD(P)-binding Rossmann-like Domain"/>
    <property type="match status" value="1"/>
</dbReference>
<name>A0ABY5ASF6_9CYAN</name>
<protein>
    <submittedName>
        <fullName evidence="2">SDR family oxidoreductase</fullName>
    </submittedName>
</protein>
<proteinExistence type="predicted"/>
<evidence type="ECO:0000259" key="1">
    <source>
        <dbReference type="Pfam" id="PF01370"/>
    </source>
</evidence>
<dbReference type="InterPro" id="IPR051783">
    <property type="entry name" value="NAD(P)-dependent_oxidoreduct"/>
</dbReference>
<feature type="domain" description="NAD-dependent epimerase/dehydratase" evidence="1">
    <location>
        <begin position="5"/>
        <end position="213"/>
    </location>
</feature>
<accession>A0ABY5ASF6</accession>
<dbReference type="CDD" id="cd05266">
    <property type="entry name" value="SDR_a4"/>
    <property type="match status" value="1"/>
</dbReference>
<keyword evidence="3" id="KW-1185">Reference proteome</keyword>
<reference evidence="2" key="1">
    <citation type="submission" date="2022-06" db="EMBL/GenBank/DDBJ databases">
        <title>Genome sequence of Phormidium yuhuli AB48 isolated from an industrial photobioreactor environment.</title>
        <authorList>
            <person name="Qiu Y."/>
            <person name="Noonan A.J.C."/>
            <person name="Dofher K."/>
            <person name="Koch M."/>
            <person name="Kieft B."/>
            <person name="Lin X."/>
            <person name="Ziels R.M."/>
            <person name="Hallam S.J."/>
        </authorList>
    </citation>
    <scope>NUCLEOTIDE SEQUENCE</scope>
    <source>
        <strain evidence="2">AB48</strain>
    </source>
</reference>
<dbReference type="InterPro" id="IPR001509">
    <property type="entry name" value="Epimerase_deHydtase"/>
</dbReference>
<organism evidence="2 3">
    <name type="scientific">Phormidium yuhuli AB48</name>
    <dbReference type="NCBI Taxonomy" id="2940671"/>
    <lineage>
        <taxon>Bacteria</taxon>
        <taxon>Bacillati</taxon>
        <taxon>Cyanobacteriota</taxon>
        <taxon>Cyanophyceae</taxon>
        <taxon>Oscillatoriophycideae</taxon>
        <taxon>Oscillatoriales</taxon>
        <taxon>Oscillatoriaceae</taxon>
        <taxon>Phormidium</taxon>
        <taxon>Phormidium yuhuli</taxon>
    </lineage>
</organism>
<dbReference type="Pfam" id="PF01370">
    <property type="entry name" value="Epimerase"/>
    <property type="match status" value="1"/>
</dbReference>
<dbReference type="RefSeq" id="WP_252663792.1">
    <property type="nucleotide sequence ID" value="NZ_CP098611.1"/>
</dbReference>
<dbReference type="PANTHER" id="PTHR48079:SF6">
    <property type="entry name" value="NAD(P)-BINDING DOMAIN-CONTAINING PROTEIN-RELATED"/>
    <property type="match status" value="1"/>
</dbReference>
<dbReference type="SUPFAM" id="SSF51735">
    <property type="entry name" value="NAD(P)-binding Rossmann-fold domains"/>
    <property type="match status" value="1"/>
</dbReference>
<dbReference type="PANTHER" id="PTHR48079">
    <property type="entry name" value="PROTEIN YEEZ"/>
    <property type="match status" value="1"/>
</dbReference>
<gene>
    <name evidence="2" type="ORF">NEA10_03270</name>
</gene>
<evidence type="ECO:0000313" key="2">
    <source>
        <dbReference type="EMBL" id="USR91762.1"/>
    </source>
</evidence>
<dbReference type="Proteomes" id="UP001056708">
    <property type="component" value="Chromosome"/>
</dbReference>
<sequence length="273" mass="30040">MNIAILGCGYVGTAAAQHWQAAGHHVTATTTSPERVPELEAIAQRVEVIQGNNPEDLKRLLQGQDTLVMSVASKGRAPYKTVYLDTAQTLVSVLPQSPELQQIIYTGSGSVYGNWGGGWVNETTPPQPTMENYEILVETEQTLLNAAHDDLRVCILRLGGIYGPGREIARIYRNWAGQTRPGDGNRPSNWIHLDDIVGALAFAQEKRLEGIYNLVDDDHQPTRAVVEAVCETYQLPPVTWDGSEPATVRYSGKLSNQKIKDAGYQLIHPQRTI</sequence>